<sequence>NEELKLVKDEEDSASTNQHNKTTATTMTKDVMNSVKLLKAAAKTRKVPMSEVVSALEVLRNANINASNFLNMLGGNESPGRTWILIFTTQGKSGKGYYFPITAVQRFDAS</sequence>
<name>A0AA38LB10_TAXCH</name>
<evidence type="ECO:0000313" key="3">
    <source>
        <dbReference type="Proteomes" id="UP000824469"/>
    </source>
</evidence>
<reference evidence="2 3" key="1">
    <citation type="journal article" date="2021" name="Nat. Plants">
        <title>The Taxus genome provides insights into paclitaxel biosynthesis.</title>
        <authorList>
            <person name="Xiong X."/>
            <person name="Gou J."/>
            <person name="Liao Q."/>
            <person name="Li Y."/>
            <person name="Zhou Q."/>
            <person name="Bi G."/>
            <person name="Li C."/>
            <person name="Du R."/>
            <person name="Wang X."/>
            <person name="Sun T."/>
            <person name="Guo L."/>
            <person name="Liang H."/>
            <person name="Lu P."/>
            <person name="Wu Y."/>
            <person name="Zhang Z."/>
            <person name="Ro D.K."/>
            <person name="Shang Y."/>
            <person name="Huang S."/>
            <person name="Yan J."/>
        </authorList>
    </citation>
    <scope>NUCLEOTIDE SEQUENCE [LARGE SCALE GENOMIC DNA]</scope>
    <source>
        <strain evidence="2">Ta-2019</strain>
    </source>
</reference>
<dbReference type="PANTHER" id="PTHR35690">
    <property type="entry name" value="OS01G0363500 PROTEIN"/>
    <property type="match status" value="1"/>
</dbReference>
<feature type="compositionally biased region" description="Polar residues" evidence="1">
    <location>
        <begin position="14"/>
        <end position="26"/>
    </location>
</feature>
<dbReference type="PANTHER" id="PTHR35690:SF1">
    <property type="entry name" value="OS01G0363500 PROTEIN"/>
    <property type="match status" value="1"/>
</dbReference>
<proteinExistence type="predicted"/>
<feature type="non-terminal residue" evidence="2">
    <location>
        <position position="110"/>
    </location>
</feature>
<dbReference type="EMBL" id="JAHRHJ020000005">
    <property type="protein sequence ID" value="KAH9314287.1"/>
    <property type="molecule type" value="Genomic_DNA"/>
</dbReference>
<dbReference type="Proteomes" id="UP000824469">
    <property type="component" value="Unassembled WGS sequence"/>
</dbReference>
<organism evidence="2 3">
    <name type="scientific">Taxus chinensis</name>
    <name type="common">Chinese yew</name>
    <name type="synonym">Taxus wallichiana var. chinensis</name>
    <dbReference type="NCBI Taxonomy" id="29808"/>
    <lineage>
        <taxon>Eukaryota</taxon>
        <taxon>Viridiplantae</taxon>
        <taxon>Streptophyta</taxon>
        <taxon>Embryophyta</taxon>
        <taxon>Tracheophyta</taxon>
        <taxon>Spermatophyta</taxon>
        <taxon>Pinopsida</taxon>
        <taxon>Pinidae</taxon>
        <taxon>Conifers II</taxon>
        <taxon>Cupressales</taxon>
        <taxon>Taxaceae</taxon>
        <taxon>Taxus</taxon>
    </lineage>
</organism>
<evidence type="ECO:0000313" key="2">
    <source>
        <dbReference type="EMBL" id="KAH9314287.1"/>
    </source>
</evidence>
<evidence type="ECO:0000256" key="1">
    <source>
        <dbReference type="SAM" id="MobiDB-lite"/>
    </source>
</evidence>
<dbReference type="AlphaFoldDB" id="A0AA38LB10"/>
<accession>A0AA38LB10</accession>
<keyword evidence="3" id="KW-1185">Reference proteome</keyword>
<comment type="caution">
    <text evidence="2">The sequence shown here is derived from an EMBL/GenBank/DDBJ whole genome shotgun (WGS) entry which is preliminary data.</text>
</comment>
<gene>
    <name evidence="2" type="ORF">KI387_022914</name>
</gene>
<feature type="non-terminal residue" evidence="2">
    <location>
        <position position="1"/>
    </location>
</feature>
<protein>
    <submittedName>
        <fullName evidence="2">Uncharacterized protein</fullName>
    </submittedName>
</protein>
<feature type="region of interest" description="Disordered" evidence="1">
    <location>
        <begin position="1"/>
        <end position="26"/>
    </location>
</feature>